<dbReference type="CDD" id="cd01949">
    <property type="entry name" value="GGDEF"/>
    <property type="match status" value="1"/>
</dbReference>
<accession>A0A6P1MH83</accession>
<dbReference type="InterPro" id="IPR013767">
    <property type="entry name" value="PAS_fold"/>
</dbReference>
<dbReference type="CDD" id="cd00130">
    <property type="entry name" value="PAS"/>
    <property type="match status" value="1"/>
</dbReference>
<dbReference type="InterPro" id="IPR052155">
    <property type="entry name" value="Biofilm_reg_signaling"/>
</dbReference>
<dbReference type="PROSITE" id="PS50112">
    <property type="entry name" value="PAS"/>
    <property type="match status" value="1"/>
</dbReference>
<dbReference type="GO" id="GO:0006355">
    <property type="term" value="P:regulation of DNA-templated transcription"/>
    <property type="evidence" value="ECO:0007669"/>
    <property type="project" value="InterPro"/>
</dbReference>
<dbReference type="Pfam" id="PF00990">
    <property type="entry name" value="GGDEF"/>
    <property type="match status" value="1"/>
</dbReference>
<dbReference type="AlphaFoldDB" id="A0A6P1MH83"/>
<reference evidence="3 4" key="1">
    <citation type="submission" date="2020-01" db="EMBL/GenBank/DDBJ databases">
        <title>Genomic analysis of Aminipila sp. CBA3637.</title>
        <authorList>
            <person name="Kim Y.B."/>
            <person name="Roh S.W."/>
        </authorList>
    </citation>
    <scope>NUCLEOTIDE SEQUENCE [LARGE SCALE GENOMIC DNA]</scope>
    <source>
        <strain evidence="3 4">CBA3637</strain>
    </source>
</reference>
<proteinExistence type="predicted"/>
<dbReference type="Pfam" id="PF08448">
    <property type="entry name" value="PAS_4"/>
    <property type="match status" value="1"/>
</dbReference>
<dbReference type="InterPro" id="IPR000014">
    <property type="entry name" value="PAS"/>
</dbReference>
<name>A0A6P1MH83_9FIRM</name>
<dbReference type="Pfam" id="PF00989">
    <property type="entry name" value="PAS"/>
    <property type="match status" value="1"/>
</dbReference>
<dbReference type="NCBIfam" id="TIGR00254">
    <property type="entry name" value="GGDEF"/>
    <property type="match status" value="1"/>
</dbReference>
<dbReference type="InterPro" id="IPR035965">
    <property type="entry name" value="PAS-like_dom_sf"/>
</dbReference>
<dbReference type="InterPro" id="IPR000160">
    <property type="entry name" value="GGDEF_dom"/>
</dbReference>
<feature type="domain" description="GGDEF" evidence="2">
    <location>
        <begin position="320"/>
        <end position="452"/>
    </location>
</feature>
<dbReference type="SMART" id="SM00267">
    <property type="entry name" value="GGDEF"/>
    <property type="match status" value="1"/>
</dbReference>
<dbReference type="Gene3D" id="3.30.70.270">
    <property type="match status" value="1"/>
</dbReference>
<sequence length="460" mass="53088">MCTENQDIASLGSKDYNLIYELWPKPLSDGLIRFNFTRLQKQLKLTKDFQLTQNYLDTLIDSVPDLIWFKDVRGSHLKVNQSFCDTVGKTKEDITGRGHYYIWGLEPEEYEKGEYVCMETDEIVLREKKTFLFDEKVKCKNEMRQFKTYKSPILNNSGTAIGTVGIARDVTALKNIQMELDILIQNMPFAMLITDKNRNILNVNNRYLDIFSLKKSDLIGETISSFQQKYGSIAGGKNWSLHKTKRGLFLHGDNKIFRIQKEKLIDIFGEVSGYLFLHIDVTFEDNYENKLIQAANTDYLTKLNNRRGLANFLTQHTFQHQTTLILIDFDNFKTINDQYGHAEGDQILIAFSSILLELFPGNNIFRLGGDEFLVILLDISDRNIIEEYAQTIINQFKAKISGTTSLQNASVSIGIAINENETLEFKDLFKRADVALYESKHLGKSRYSIWKYIDSKKILL</sequence>
<dbReference type="NCBIfam" id="TIGR00229">
    <property type="entry name" value="sensory_box"/>
    <property type="match status" value="1"/>
</dbReference>
<dbReference type="PANTHER" id="PTHR44757:SF2">
    <property type="entry name" value="BIOFILM ARCHITECTURE MAINTENANCE PROTEIN MBAA"/>
    <property type="match status" value="1"/>
</dbReference>
<dbReference type="KEGG" id="amic:Ami3637_14455"/>
<dbReference type="PROSITE" id="PS50887">
    <property type="entry name" value="GGDEF"/>
    <property type="match status" value="1"/>
</dbReference>
<evidence type="ECO:0000313" key="3">
    <source>
        <dbReference type="EMBL" id="QHI73412.1"/>
    </source>
</evidence>
<dbReference type="PANTHER" id="PTHR44757">
    <property type="entry name" value="DIGUANYLATE CYCLASE DGCP"/>
    <property type="match status" value="1"/>
</dbReference>
<dbReference type="Proteomes" id="UP000463883">
    <property type="component" value="Chromosome"/>
</dbReference>
<gene>
    <name evidence="3" type="ORF">Ami3637_14455</name>
</gene>
<protein>
    <submittedName>
        <fullName evidence="3">Diguanylate cyclase</fullName>
    </submittedName>
</protein>
<organism evidence="3 4">
    <name type="scientific">Aminipila terrae</name>
    <dbReference type="NCBI Taxonomy" id="2697030"/>
    <lineage>
        <taxon>Bacteria</taxon>
        <taxon>Bacillati</taxon>
        <taxon>Bacillota</taxon>
        <taxon>Clostridia</taxon>
        <taxon>Peptostreptococcales</taxon>
        <taxon>Anaerovoracaceae</taxon>
        <taxon>Aminipila</taxon>
    </lineage>
</organism>
<dbReference type="SUPFAM" id="SSF55785">
    <property type="entry name" value="PYP-like sensor domain (PAS domain)"/>
    <property type="match status" value="2"/>
</dbReference>
<evidence type="ECO:0000259" key="2">
    <source>
        <dbReference type="PROSITE" id="PS50887"/>
    </source>
</evidence>
<dbReference type="InterPro" id="IPR029787">
    <property type="entry name" value="Nucleotide_cyclase"/>
</dbReference>
<evidence type="ECO:0000313" key="4">
    <source>
        <dbReference type="Proteomes" id="UP000463883"/>
    </source>
</evidence>
<dbReference type="Gene3D" id="3.30.450.20">
    <property type="entry name" value="PAS domain"/>
    <property type="match status" value="2"/>
</dbReference>
<evidence type="ECO:0000259" key="1">
    <source>
        <dbReference type="PROSITE" id="PS50112"/>
    </source>
</evidence>
<dbReference type="SUPFAM" id="SSF55073">
    <property type="entry name" value="Nucleotide cyclase"/>
    <property type="match status" value="1"/>
</dbReference>
<dbReference type="InterPro" id="IPR013656">
    <property type="entry name" value="PAS_4"/>
</dbReference>
<dbReference type="SMART" id="SM00091">
    <property type="entry name" value="PAS"/>
    <property type="match status" value="2"/>
</dbReference>
<feature type="domain" description="PAS" evidence="1">
    <location>
        <begin position="52"/>
        <end position="97"/>
    </location>
</feature>
<dbReference type="EMBL" id="CP047591">
    <property type="protein sequence ID" value="QHI73412.1"/>
    <property type="molecule type" value="Genomic_DNA"/>
</dbReference>
<dbReference type="RefSeq" id="WP_162363177.1">
    <property type="nucleotide sequence ID" value="NZ_CP047591.1"/>
</dbReference>
<dbReference type="InterPro" id="IPR043128">
    <property type="entry name" value="Rev_trsase/Diguanyl_cyclase"/>
</dbReference>
<keyword evidence="4" id="KW-1185">Reference proteome</keyword>